<reference evidence="1 2" key="1">
    <citation type="submission" date="2024-11" db="EMBL/GenBank/DDBJ databases">
        <title>Adaptive evolution of stress response genes in parasites aligns with host niche diversity.</title>
        <authorList>
            <person name="Hahn C."/>
            <person name="Resl P."/>
        </authorList>
    </citation>
    <scope>NUCLEOTIDE SEQUENCE [LARGE SCALE GENOMIC DNA]</scope>
    <source>
        <strain evidence="1">EGGRZ-B1_66</strain>
        <tissue evidence="1">Body</tissue>
    </source>
</reference>
<organism evidence="1 2">
    <name type="scientific">Cichlidogyrus casuarinus</name>
    <dbReference type="NCBI Taxonomy" id="1844966"/>
    <lineage>
        <taxon>Eukaryota</taxon>
        <taxon>Metazoa</taxon>
        <taxon>Spiralia</taxon>
        <taxon>Lophotrochozoa</taxon>
        <taxon>Platyhelminthes</taxon>
        <taxon>Monogenea</taxon>
        <taxon>Monopisthocotylea</taxon>
        <taxon>Dactylogyridea</taxon>
        <taxon>Ancyrocephalidae</taxon>
        <taxon>Cichlidogyrus</taxon>
    </lineage>
</organism>
<proteinExistence type="predicted"/>
<evidence type="ECO:0000313" key="2">
    <source>
        <dbReference type="Proteomes" id="UP001626550"/>
    </source>
</evidence>
<dbReference type="InterPro" id="IPR050843">
    <property type="entry name" value="Glycosyl_Hydrlase_38"/>
</dbReference>
<gene>
    <name evidence="1" type="ORF">Ciccas_003952</name>
</gene>
<comment type="caution">
    <text evidence="1">The sequence shown here is derived from an EMBL/GenBank/DDBJ whole genome shotgun (WGS) entry which is preliminary data.</text>
</comment>
<dbReference type="EMBL" id="JBJKFK010000390">
    <property type="protein sequence ID" value="KAL3317395.1"/>
    <property type="molecule type" value="Genomic_DNA"/>
</dbReference>
<evidence type="ECO:0008006" key="3">
    <source>
        <dbReference type="Google" id="ProtNLM"/>
    </source>
</evidence>
<dbReference type="AlphaFoldDB" id="A0ABD2QCV6"/>
<protein>
    <recommendedName>
        <fullName evidence="3">Capsid protein</fullName>
    </recommendedName>
</protein>
<dbReference type="InterPro" id="IPR011013">
    <property type="entry name" value="Gal_mutarotase_sf_dom"/>
</dbReference>
<dbReference type="Gene3D" id="2.70.98.30">
    <property type="entry name" value="Golgi alpha-mannosidase II, domain 4"/>
    <property type="match status" value="1"/>
</dbReference>
<keyword evidence="2" id="KW-1185">Reference proteome</keyword>
<sequence>MSNSKPQFCDRLNMSVCEATEPKKGSRDDNLLLDVIVTNPLGWALAGTWIKIPIFLTSLEKAANIVLVNNATGMTLPWQVMRIDDSTSRIPERKHIFPAVQANYHLFFNTLNPIPAMGSARFTLSIAGQSNLHPSYRDYGQDTRQNVAWRKFWGQMKPGLNGMSHRPVKLRPFDPAHPDRLLTFTFNDDPLRQEFYLKAELRYYEGSNQWGNATGAYIFNPLGPAQPINQNRPNVSVSSFKSNQPARTIYAELLPRRYFPSLNQTFDNLNL</sequence>
<accession>A0ABD2QCV6</accession>
<name>A0ABD2QCV6_9PLAT</name>
<dbReference type="PANTHER" id="PTHR11607">
    <property type="entry name" value="ALPHA-MANNOSIDASE"/>
    <property type="match status" value="1"/>
</dbReference>
<dbReference type="PANTHER" id="PTHR11607:SF3">
    <property type="entry name" value="LYSOSOMAL ALPHA-MANNOSIDASE"/>
    <property type="match status" value="1"/>
</dbReference>
<dbReference type="InterPro" id="IPR013780">
    <property type="entry name" value="Glyco_hydro_b"/>
</dbReference>
<dbReference type="Gene3D" id="2.60.40.1180">
    <property type="entry name" value="Golgi alpha-mannosidase II"/>
    <property type="match status" value="1"/>
</dbReference>
<dbReference type="SUPFAM" id="SSF74650">
    <property type="entry name" value="Galactose mutarotase-like"/>
    <property type="match status" value="1"/>
</dbReference>
<evidence type="ECO:0000313" key="1">
    <source>
        <dbReference type="EMBL" id="KAL3317395.1"/>
    </source>
</evidence>
<dbReference type="Proteomes" id="UP001626550">
    <property type="component" value="Unassembled WGS sequence"/>
</dbReference>